<dbReference type="SMART" id="SM00147">
    <property type="entry name" value="RasGEF"/>
    <property type="match status" value="1"/>
</dbReference>
<feature type="repeat" description="ANK" evidence="3">
    <location>
        <begin position="160"/>
        <end position="192"/>
    </location>
</feature>
<dbReference type="InterPro" id="IPR001895">
    <property type="entry name" value="RASGEF_cat_dom"/>
</dbReference>
<evidence type="ECO:0000313" key="9">
    <source>
        <dbReference type="Proteomes" id="UP001149090"/>
    </source>
</evidence>
<dbReference type="Gene3D" id="1.25.40.20">
    <property type="entry name" value="Ankyrin repeat-containing domain"/>
    <property type="match status" value="3"/>
</dbReference>
<dbReference type="Pfam" id="PF00618">
    <property type="entry name" value="RasGEF_N"/>
    <property type="match status" value="1"/>
</dbReference>
<feature type="region of interest" description="Disordered" evidence="5">
    <location>
        <begin position="671"/>
        <end position="700"/>
    </location>
</feature>
<evidence type="ECO:0000313" key="8">
    <source>
        <dbReference type="EMBL" id="KAJ5077799.1"/>
    </source>
</evidence>
<keyword evidence="4" id="KW-0344">Guanine-nucleotide releasing factor</keyword>
<reference evidence="8" key="1">
    <citation type="submission" date="2022-10" db="EMBL/GenBank/DDBJ databases">
        <title>Novel sulphate-reducing endosymbionts in the free-living metamonad Anaeramoeba.</title>
        <authorList>
            <person name="Jerlstrom-Hultqvist J."/>
            <person name="Cepicka I."/>
            <person name="Gallot-Lavallee L."/>
            <person name="Salas-Leiva D."/>
            <person name="Curtis B.A."/>
            <person name="Zahonova K."/>
            <person name="Pipaliya S."/>
            <person name="Dacks J."/>
            <person name="Roger A.J."/>
        </authorList>
    </citation>
    <scope>NUCLEOTIDE SEQUENCE</scope>
    <source>
        <strain evidence="8">BMAN</strain>
    </source>
</reference>
<feature type="repeat" description="ANK" evidence="3">
    <location>
        <begin position="259"/>
        <end position="291"/>
    </location>
</feature>
<dbReference type="EMBL" id="JAPDFW010000056">
    <property type="protein sequence ID" value="KAJ5077799.1"/>
    <property type="molecule type" value="Genomic_DNA"/>
</dbReference>
<dbReference type="InterPro" id="IPR000651">
    <property type="entry name" value="Ras-like_Gua-exchang_fac_N"/>
</dbReference>
<dbReference type="Pfam" id="PF12796">
    <property type="entry name" value="Ank_2"/>
    <property type="match status" value="3"/>
</dbReference>
<feature type="domain" description="N-terminal Ras-GEF" evidence="7">
    <location>
        <begin position="507"/>
        <end position="644"/>
    </location>
</feature>
<evidence type="ECO:0000259" key="6">
    <source>
        <dbReference type="PROSITE" id="PS50009"/>
    </source>
</evidence>
<sequence>MTTSRRKTRTLIRTRSQESMEFTTTPMFWEACLEDDSEVIPTLLIPTLAKSYLIRSKTETGDTGIHYCCFKQGKQVESLKVLMSYHMNQNNKNNFGWSPLHISCIQGLHNHCEELLSNGADPDSVNNLGLSPIHYACKYGHSQCLNVLLKYNAKLNKLPDNETLLMLAAKHGNTEIIEILTKIGESVSEKRTDGQNAFHYAIKNGNLQSCSALLKAGADINSQDHSGYSSLHHAVKIGSFEITEFLIQNGASVNIRLNSGDSPLHCAVRNKHFLITKLLLDSGANPNFRDSKGRVTINYSIFFLIRNANPYIKDRKGRDPLKYTKIKKHYEFLFVVLDLALINIVFYRKNEYVSQLIDDGASVDGQNFQQYINKLEETIKTQQETISETDLRKELKKELSYLNNMYSSPMIASVSGKNYEAFRILLNKFAEMKQNDYFTGHSALHKAVLNNDAHFVKILLEHNASVTVTDHDNQTPLDIIRTKNFVKCQQVIEHSQLLHVRYLPRQKFPKIVHGTLEKLLERLLTETLFEYQFCLYFLLMFRFFQKKKEMLNKLIWIFENAEEYISNIAHFESNTNEDKIKFLRVRIAIVLETWIYELFTDFHKNKPCRNPSKSRLNSELISKLSFFDPENYEEQLLKIQEWYLKNLKPKNEVMFTKESLNHLFTSETDEKAQAFSQSPKVQRKLEKANSDKKKLSSEKKLQKQLRKISQKEPTTLSNLAQIFQESSPQSQQRTSRVTRIKSTVSISDLINPDILSEMPEEPTVNTKSTKNSTHFVAKTWTRNSLKRWGSQPENIGRNRARFDPRKTFNILLEFITRNAEKFSSEMIPLKYALTEQLSYYTQKYIKEPLTKIANTTNPSWFDPWRADRKAQAIITDDIRANNAGMMYLFVEVDGMIYARHKPWRATWISDPFDNPQIQSILERPIPESVIKKQKKSKKHVHDVILDNDPLEIARQLTLLEFSYFDKIPMLEIKNWTNGRGLTTEQLKESKVLFKNLPNMIVFDEHYNKIVNFVIFQIVKTVNLKKRLRMLSRLIQVSYHLRKLNNYSSLMEILEGFNQEPVLRLKKTWSKLEKSSKQILMNLKKELRELELESQYRNHYKELLPPCIPYIDHFMNDIEEMDKTFVDIDQDQRIQFEKFVNQFKLIETITKFQRFNFRFNPIQSIQTLIENSPFCSNEKLIEMSLICEKKRK</sequence>
<gene>
    <name evidence="8" type="ORF">M0811_05489</name>
</gene>
<accession>A0A9Q0RF59</accession>
<dbReference type="AlphaFoldDB" id="A0A9Q0RF59"/>
<dbReference type="Gene3D" id="1.20.870.10">
    <property type="entry name" value="Son of sevenless (SoS) protein Chain: S domain 1"/>
    <property type="match status" value="1"/>
</dbReference>
<protein>
    <submittedName>
        <fullName evidence="8">Ada2a-containing complex component 3 isoform d</fullName>
    </submittedName>
</protein>
<evidence type="ECO:0000256" key="4">
    <source>
        <dbReference type="PROSITE-ProRule" id="PRU00168"/>
    </source>
</evidence>
<feature type="repeat" description="ANK" evidence="3">
    <location>
        <begin position="439"/>
        <end position="471"/>
    </location>
</feature>
<feature type="repeat" description="ANK" evidence="3">
    <location>
        <begin position="226"/>
        <end position="258"/>
    </location>
</feature>
<evidence type="ECO:0000256" key="1">
    <source>
        <dbReference type="ARBA" id="ARBA00022737"/>
    </source>
</evidence>
<feature type="repeat" description="ANK" evidence="3">
    <location>
        <begin position="193"/>
        <end position="225"/>
    </location>
</feature>
<dbReference type="Pfam" id="PF00617">
    <property type="entry name" value="RasGEF"/>
    <property type="match status" value="1"/>
</dbReference>
<dbReference type="InterPro" id="IPR036964">
    <property type="entry name" value="RASGEF_cat_dom_sf"/>
</dbReference>
<dbReference type="Gene3D" id="1.10.840.10">
    <property type="entry name" value="Ras guanine-nucleotide exchange factors catalytic domain"/>
    <property type="match status" value="1"/>
</dbReference>
<dbReference type="PROSITE" id="PS50088">
    <property type="entry name" value="ANK_REPEAT"/>
    <property type="match status" value="7"/>
</dbReference>
<dbReference type="SMART" id="SM00248">
    <property type="entry name" value="ANK"/>
    <property type="match status" value="9"/>
</dbReference>
<dbReference type="OrthoDB" id="3246549at2759"/>
<evidence type="ECO:0000256" key="2">
    <source>
        <dbReference type="ARBA" id="ARBA00023043"/>
    </source>
</evidence>
<feature type="repeat" description="ANK" evidence="3">
    <location>
        <begin position="95"/>
        <end position="127"/>
    </location>
</feature>
<dbReference type="InterPro" id="IPR023578">
    <property type="entry name" value="Ras_GEF_dom_sf"/>
</dbReference>
<feature type="repeat" description="ANK" evidence="3">
    <location>
        <begin position="128"/>
        <end position="160"/>
    </location>
</feature>
<proteinExistence type="predicted"/>
<dbReference type="PROSITE" id="PS50009">
    <property type="entry name" value="RASGEF_CAT"/>
    <property type="match status" value="1"/>
</dbReference>
<dbReference type="PANTHER" id="PTHR24171">
    <property type="entry name" value="ANKYRIN REPEAT DOMAIN-CONTAINING PROTEIN 39-RELATED"/>
    <property type="match status" value="1"/>
</dbReference>
<dbReference type="SUPFAM" id="SSF48403">
    <property type="entry name" value="Ankyrin repeat"/>
    <property type="match status" value="1"/>
</dbReference>
<dbReference type="GO" id="GO:0005085">
    <property type="term" value="F:guanyl-nucleotide exchange factor activity"/>
    <property type="evidence" value="ECO:0007669"/>
    <property type="project" value="UniProtKB-KW"/>
</dbReference>
<comment type="caution">
    <text evidence="8">The sequence shown here is derived from an EMBL/GenBank/DDBJ whole genome shotgun (WGS) entry which is preliminary data.</text>
</comment>
<keyword evidence="2 3" id="KW-0040">ANK repeat</keyword>
<evidence type="ECO:0000256" key="3">
    <source>
        <dbReference type="PROSITE-ProRule" id="PRU00023"/>
    </source>
</evidence>
<dbReference type="GO" id="GO:0007264">
    <property type="term" value="P:small GTPase-mediated signal transduction"/>
    <property type="evidence" value="ECO:0007669"/>
    <property type="project" value="InterPro"/>
</dbReference>
<evidence type="ECO:0000256" key="5">
    <source>
        <dbReference type="SAM" id="MobiDB-lite"/>
    </source>
</evidence>
<feature type="domain" description="Ras-GEF" evidence="6">
    <location>
        <begin position="948"/>
        <end position="1189"/>
    </location>
</feature>
<evidence type="ECO:0000259" key="7">
    <source>
        <dbReference type="PROSITE" id="PS50212"/>
    </source>
</evidence>
<keyword evidence="9" id="KW-1185">Reference proteome</keyword>
<dbReference type="PROSITE" id="PS50297">
    <property type="entry name" value="ANK_REP_REGION"/>
    <property type="match status" value="7"/>
</dbReference>
<dbReference type="Proteomes" id="UP001149090">
    <property type="component" value="Unassembled WGS sequence"/>
</dbReference>
<keyword evidence="1" id="KW-0677">Repeat</keyword>
<dbReference type="SUPFAM" id="SSF48366">
    <property type="entry name" value="Ras GEF"/>
    <property type="match status" value="1"/>
</dbReference>
<name>A0A9Q0RF59_ANAIG</name>
<feature type="compositionally biased region" description="Basic and acidic residues" evidence="5">
    <location>
        <begin position="683"/>
        <end position="700"/>
    </location>
</feature>
<dbReference type="PROSITE" id="PS50212">
    <property type="entry name" value="RASGEF_NTER"/>
    <property type="match status" value="1"/>
</dbReference>
<dbReference type="InterPro" id="IPR036770">
    <property type="entry name" value="Ankyrin_rpt-contain_sf"/>
</dbReference>
<organism evidence="8 9">
    <name type="scientific">Anaeramoeba ignava</name>
    <name type="common">Anaerobic marine amoeba</name>
    <dbReference type="NCBI Taxonomy" id="1746090"/>
    <lineage>
        <taxon>Eukaryota</taxon>
        <taxon>Metamonada</taxon>
        <taxon>Anaeramoebidae</taxon>
        <taxon>Anaeramoeba</taxon>
    </lineage>
</organism>
<dbReference type="InterPro" id="IPR002110">
    <property type="entry name" value="Ankyrin_rpt"/>
</dbReference>